<dbReference type="SUPFAM" id="SSF54695">
    <property type="entry name" value="POZ domain"/>
    <property type="match status" value="1"/>
</dbReference>
<dbReference type="PROSITE" id="PS50097">
    <property type="entry name" value="BTB"/>
    <property type="match status" value="1"/>
</dbReference>
<dbReference type="InterPro" id="IPR011333">
    <property type="entry name" value="SKP1/BTB/POZ_sf"/>
</dbReference>
<dbReference type="AlphaFoldDB" id="A0A0D7B6M7"/>
<sequence length="221" mass="25491">MSSRLEKTKHSSSFYLPDGNLHILVGEVYYRVHRYFFIRESVLFRTRLEQASKNKQEDGKTEGTSIILSEFTTPEKFDHFLWVFYNSTYDLEAPREHWEDILELADKWSFAVIKSLAIRKLEAILDIPVIDRIVLYRQHNVPASSLNPYYARLCARDIILSKQESTQLGLDLAIQIFQARERLRSRKHNGKGGGGGGGPKSPLPDDATQERVMEVIAEMFL</sequence>
<accession>A0A0D7B6M7</accession>
<reference evidence="3 4" key="1">
    <citation type="journal article" date="2015" name="Fungal Genet. Biol.">
        <title>Evolution of novel wood decay mechanisms in Agaricales revealed by the genome sequences of Fistulina hepatica and Cylindrobasidium torrendii.</title>
        <authorList>
            <person name="Floudas D."/>
            <person name="Held B.W."/>
            <person name="Riley R."/>
            <person name="Nagy L.G."/>
            <person name="Koehler G."/>
            <person name="Ransdell A.S."/>
            <person name="Younus H."/>
            <person name="Chow J."/>
            <person name="Chiniquy J."/>
            <person name="Lipzen A."/>
            <person name="Tritt A."/>
            <person name="Sun H."/>
            <person name="Haridas S."/>
            <person name="LaButti K."/>
            <person name="Ohm R.A."/>
            <person name="Kues U."/>
            <person name="Blanchette R.A."/>
            <person name="Grigoriev I.V."/>
            <person name="Minto R.E."/>
            <person name="Hibbett D.S."/>
        </authorList>
    </citation>
    <scope>NUCLEOTIDE SEQUENCE [LARGE SCALE GENOMIC DNA]</scope>
    <source>
        <strain evidence="3 4">FP15055 ss-10</strain>
    </source>
</reference>
<dbReference type="Proteomes" id="UP000054007">
    <property type="component" value="Unassembled WGS sequence"/>
</dbReference>
<organism evidence="3 4">
    <name type="scientific">Cylindrobasidium torrendii FP15055 ss-10</name>
    <dbReference type="NCBI Taxonomy" id="1314674"/>
    <lineage>
        <taxon>Eukaryota</taxon>
        <taxon>Fungi</taxon>
        <taxon>Dikarya</taxon>
        <taxon>Basidiomycota</taxon>
        <taxon>Agaricomycotina</taxon>
        <taxon>Agaricomycetes</taxon>
        <taxon>Agaricomycetidae</taxon>
        <taxon>Agaricales</taxon>
        <taxon>Marasmiineae</taxon>
        <taxon>Physalacriaceae</taxon>
        <taxon>Cylindrobasidium</taxon>
    </lineage>
</organism>
<evidence type="ECO:0000256" key="1">
    <source>
        <dbReference type="SAM" id="MobiDB-lite"/>
    </source>
</evidence>
<evidence type="ECO:0000313" key="3">
    <source>
        <dbReference type="EMBL" id="KIY65839.1"/>
    </source>
</evidence>
<dbReference type="Gene3D" id="3.30.710.10">
    <property type="entry name" value="Potassium Channel Kv1.1, Chain A"/>
    <property type="match status" value="1"/>
</dbReference>
<dbReference type="OrthoDB" id="9997739at2759"/>
<dbReference type="STRING" id="1314674.A0A0D7B6M7"/>
<feature type="region of interest" description="Disordered" evidence="1">
    <location>
        <begin position="186"/>
        <end position="208"/>
    </location>
</feature>
<dbReference type="InterPro" id="IPR000210">
    <property type="entry name" value="BTB/POZ_dom"/>
</dbReference>
<gene>
    <name evidence="3" type="ORF">CYLTODRAFT_51561</name>
</gene>
<protein>
    <recommendedName>
        <fullName evidence="2">BTB domain-containing protein</fullName>
    </recommendedName>
</protein>
<name>A0A0D7B6M7_9AGAR</name>
<proteinExistence type="predicted"/>
<dbReference type="Pfam" id="PF00651">
    <property type="entry name" value="BTB"/>
    <property type="match status" value="1"/>
</dbReference>
<evidence type="ECO:0000259" key="2">
    <source>
        <dbReference type="PROSITE" id="PS50097"/>
    </source>
</evidence>
<evidence type="ECO:0000313" key="4">
    <source>
        <dbReference type="Proteomes" id="UP000054007"/>
    </source>
</evidence>
<feature type="domain" description="BTB" evidence="2">
    <location>
        <begin position="19"/>
        <end position="93"/>
    </location>
</feature>
<keyword evidence="4" id="KW-1185">Reference proteome</keyword>
<dbReference type="EMBL" id="KN880575">
    <property type="protein sequence ID" value="KIY65839.1"/>
    <property type="molecule type" value="Genomic_DNA"/>
</dbReference>